<organism evidence="9 10">
    <name type="scientific">Cohaesibacter celericrescens</name>
    <dbReference type="NCBI Taxonomy" id="2067669"/>
    <lineage>
        <taxon>Bacteria</taxon>
        <taxon>Pseudomonadati</taxon>
        <taxon>Pseudomonadota</taxon>
        <taxon>Alphaproteobacteria</taxon>
        <taxon>Hyphomicrobiales</taxon>
        <taxon>Cohaesibacteraceae</taxon>
    </lineage>
</organism>
<dbReference type="InterPro" id="IPR009050">
    <property type="entry name" value="Globin-like_sf"/>
</dbReference>
<dbReference type="InterPro" id="IPR012292">
    <property type="entry name" value="Globin/Proto"/>
</dbReference>
<name>A0A2N5XUW1_9HYPH</name>
<evidence type="ECO:0000256" key="5">
    <source>
        <dbReference type="PROSITE-ProRule" id="PRU00284"/>
    </source>
</evidence>
<dbReference type="PRINTS" id="PR00260">
    <property type="entry name" value="CHEMTRNSDUCR"/>
</dbReference>
<accession>A0A2N5XUW1</accession>
<evidence type="ECO:0000259" key="7">
    <source>
        <dbReference type="PROSITE" id="PS50111"/>
    </source>
</evidence>
<dbReference type="Pfam" id="PF11563">
    <property type="entry name" value="Protoglobin"/>
    <property type="match status" value="1"/>
</dbReference>
<evidence type="ECO:0000256" key="4">
    <source>
        <dbReference type="ARBA" id="ARBA00029447"/>
    </source>
</evidence>
<sequence>MTNNTIQDRLSFHNIDEDIINALRNNSDLILSILPIALDNFYDHVANFPDTDAFFKNRAHMMHAKEKQLQHWKIIVDGRFDASYEASVNKIGEVHNKLGLEPRWYIGGYNFLVSEVVNVLAMQMPKGPFSSKKQQEIALLQSAIIKASMLDMDLAIDVYLQAGVRERNSTLENLASDFENSVGSIIQHVASNVKELSADSEKLHQTAEESAEKSAAASVSAEETSTNVQTVASATEEMASSVSEISRQVIDSTKLSSQAVETASGTNSKVQALAIAAQAIGDVVGLISDIAEKTNLLALNATIEAARAGEAGKGFAVVASEVKQLAEQTAKATSEISTQISSIQNETEEAASAINIISETIRDMNEISTAIASAVEEQDAATQEIARNVEEAARGTLELTNNISGVNSAAKTTGTASANIRQSAVSLSEQSSQLEKQVGNFLLSVRSA</sequence>
<dbReference type="InterPro" id="IPR004090">
    <property type="entry name" value="Chemotax_Me-accpt_rcpt"/>
</dbReference>
<evidence type="ECO:0000256" key="3">
    <source>
        <dbReference type="ARBA" id="ARBA00023224"/>
    </source>
</evidence>
<evidence type="ECO:0000313" key="9">
    <source>
        <dbReference type="EMBL" id="PLW78279.1"/>
    </source>
</evidence>
<comment type="subcellular location">
    <subcellularLocation>
        <location evidence="1">Cell inner membrane</location>
        <topology evidence="1">Multi-pass membrane protein</topology>
    </subcellularLocation>
</comment>
<dbReference type="GO" id="GO:0005886">
    <property type="term" value="C:plasma membrane"/>
    <property type="evidence" value="ECO:0007669"/>
    <property type="project" value="UniProtKB-SubCell"/>
</dbReference>
<comment type="similarity">
    <text evidence="4">Belongs to the methyl-accepting chemotaxis (MCP) protein family.</text>
</comment>
<reference evidence="9 10" key="1">
    <citation type="submission" date="2018-01" db="EMBL/GenBank/DDBJ databases">
        <title>The draft genome sequence of Cohaesibacter sp. H1304.</title>
        <authorList>
            <person name="Wang N.-N."/>
            <person name="Du Z.-J."/>
        </authorList>
    </citation>
    <scope>NUCLEOTIDE SEQUENCE [LARGE SCALE GENOMIC DNA]</scope>
    <source>
        <strain evidence="9 10">H1304</strain>
    </source>
</reference>
<gene>
    <name evidence="9" type="ORF">C0081_05340</name>
</gene>
<dbReference type="PROSITE" id="PS50111">
    <property type="entry name" value="CHEMOTAXIS_TRANSDUC_2"/>
    <property type="match status" value="1"/>
</dbReference>
<dbReference type="GO" id="GO:0019825">
    <property type="term" value="F:oxygen binding"/>
    <property type="evidence" value="ECO:0007669"/>
    <property type="project" value="InterPro"/>
</dbReference>
<dbReference type="PANTHER" id="PTHR32089:SF112">
    <property type="entry name" value="LYSOZYME-LIKE PROTEIN-RELATED"/>
    <property type="match status" value="1"/>
</dbReference>
<dbReference type="Proteomes" id="UP000234881">
    <property type="component" value="Unassembled WGS sequence"/>
</dbReference>
<dbReference type="Gene3D" id="1.10.490.10">
    <property type="entry name" value="Globins"/>
    <property type="match status" value="1"/>
</dbReference>
<keyword evidence="2" id="KW-1003">Cell membrane</keyword>
<dbReference type="InterPro" id="IPR004089">
    <property type="entry name" value="MCPsignal_dom"/>
</dbReference>
<dbReference type="GO" id="GO:0004888">
    <property type="term" value="F:transmembrane signaling receptor activity"/>
    <property type="evidence" value="ECO:0007669"/>
    <property type="project" value="InterPro"/>
</dbReference>
<feature type="domain" description="Methyl-accepting transducer" evidence="7">
    <location>
        <begin position="192"/>
        <end position="428"/>
    </location>
</feature>
<dbReference type="CDD" id="cd01068">
    <property type="entry name" value="globin_sensor"/>
    <property type="match status" value="1"/>
</dbReference>
<keyword evidence="3 5" id="KW-0807">Transducer</keyword>
<dbReference type="GO" id="GO:0006935">
    <property type="term" value="P:chemotaxis"/>
    <property type="evidence" value="ECO:0007669"/>
    <property type="project" value="InterPro"/>
</dbReference>
<dbReference type="RefSeq" id="WP_101532775.1">
    <property type="nucleotide sequence ID" value="NZ_PKUQ01000009.1"/>
</dbReference>
<dbReference type="Gene3D" id="1.10.287.950">
    <property type="entry name" value="Methyl-accepting chemotaxis protein"/>
    <property type="match status" value="1"/>
</dbReference>
<keyword evidence="2" id="KW-0997">Cell inner membrane</keyword>
<dbReference type="AlphaFoldDB" id="A0A2N5XUW1"/>
<dbReference type="SMART" id="SM00283">
    <property type="entry name" value="MA"/>
    <property type="match status" value="1"/>
</dbReference>
<dbReference type="Pfam" id="PF00015">
    <property type="entry name" value="MCPsignal"/>
    <property type="match status" value="1"/>
</dbReference>
<feature type="compositionally biased region" description="Basic and acidic residues" evidence="6">
    <location>
        <begin position="200"/>
        <end position="212"/>
    </location>
</feature>
<dbReference type="EMBL" id="PKUQ01000009">
    <property type="protein sequence ID" value="PLW78279.1"/>
    <property type="molecule type" value="Genomic_DNA"/>
</dbReference>
<evidence type="ECO:0000256" key="6">
    <source>
        <dbReference type="SAM" id="MobiDB-lite"/>
    </source>
</evidence>
<keyword evidence="2" id="KW-0472">Membrane</keyword>
<dbReference type="InterPro" id="IPR039379">
    <property type="entry name" value="Protoglobin_sensor_dom"/>
</dbReference>
<feature type="compositionally biased region" description="Low complexity" evidence="6">
    <location>
        <begin position="213"/>
        <end position="226"/>
    </location>
</feature>
<keyword evidence="10" id="KW-1185">Reference proteome</keyword>
<dbReference type="GO" id="GO:0020037">
    <property type="term" value="F:heme binding"/>
    <property type="evidence" value="ECO:0007669"/>
    <property type="project" value="InterPro"/>
</dbReference>
<dbReference type="SUPFAM" id="SSF58104">
    <property type="entry name" value="Methyl-accepting chemotaxis protein (MCP) signaling domain"/>
    <property type="match status" value="1"/>
</dbReference>
<comment type="caution">
    <text evidence="9">The sequence shown here is derived from an EMBL/GenBank/DDBJ whole genome shotgun (WGS) entry which is preliminary data.</text>
</comment>
<dbReference type="InterPro" id="IPR044398">
    <property type="entry name" value="Globin-sensor_dom"/>
</dbReference>
<dbReference type="OrthoDB" id="266313at2"/>
<evidence type="ECO:0000259" key="8">
    <source>
        <dbReference type="PROSITE" id="PS50192"/>
    </source>
</evidence>
<dbReference type="SUPFAM" id="SSF46458">
    <property type="entry name" value="Globin-like"/>
    <property type="match status" value="1"/>
</dbReference>
<evidence type="ECO:0000256" key="1">
    <source>
        <dbReference type="ARBA" id="ARBA00004429"/>
    </source>
</evidence>
<dbReference type="InterPro" id="IPR000727">
    <property type="entry name" value="T_SNARE_dom"/>
</dbReference>
<dbReference type="GO" id="GO:0007165">
    <property type="term" value="P:signal transduction"/>
    <property type="evidence" value="ECO:0007669"/>
    <property type="project" value="UniProtKB-KW"/>
</dbReference>
<feature type="region of interest" description="Disordered" evidence="6">
    <location>
        <begin position="200"/>
        <end position="233"/>
    </location>
</feature>
<dbReference type="PANTHER" id="PTHR32089">
    <property type="entry name" value="METHYL-ACCEPTING CHEMOTAXIS PROTEIN MCPB"/>
    <property type="match status" value="1"/>
</dbReference>
<proteinExistence type="inferred from homology"/>
<protein>
    <submittedName>
        <fullName evidence="9">Chemotaxis protein</fullName>
    </submittedName>
</protein>
<dbReference type="PROSITE" id="PS50192">
    <property type="entry name" value="T_SNARE"/>
    <property type="match status" value="1"/>
</dbReference>
<evidence type="ECO:0000313" key="10">
    <source>
        <dbReference type="Proteomes" id="UP000234881"/>
    </source>
</evidence>
<feature type="domain" description="T-SNARE coiled-coil homology" evidence="8">
    <location>
        <begin position="344"/>
        <end position="390"/>
    </location>
</feature>
<evidence type="ECO:0000256" key="2">
    <source>
        <dbReference type="ARBA" id="ARBA00022519"/>
    </source>
</evidence>